<organism evidence="1 2">
    <name type="scientific">Ixodes persulcatus</name>
    <name type="common">Taiga tick</name>
    <dbReference type="NCBI Taxonomy" id="34615"/>
    <lineage>
        <taxon>Eukaryota</taxon>
        <taxon>Metazoa</taxon>
        <taxon>Ecdysozoa</taxon>
        <taxon>Arthropoda</taxon>
        <taxon>Chelicerata</taxon>
        <taxon>Arachnida</taxon>
        <taxon>Acari</taxon>
        <taxon>Parasitiformes</taxon>
        <taxon>Ixodida</taxon>
        <taxon>Ixodoidea</taxon>
        <taxon>Ixodidae</taxon>
        <taxon>Ixodinae</taxon>
        <taxon>Ixodes</taxon>
    </lineage>
</organism>
<evidence type="ECO:0000313" key="2">
    <source>
        <dbReference type="Proteomes" id="UP000805193"/>
    </source>
</evidence>
<comment type="caution">
    <text evidence="1">The sequence shown here is derived from an EMBL/GenBank/DDBJ whole genome shotgun (WGS) entry which is preliminary data.</text>
</comment>
<sequence length="189" mass="21170">MVAPQNTASKQPSGAKAAAESQRQFDGGSPVPNEAFRDRARRKGAFQNIRAKRGRRRAIASDQHSGLAPRIARGQNYLGDPRFAFARRAAAVVLRCSDRRRERSPRPHRASKPGGETHHRDSINVRPGGRLKPARISHRLILKGEIRKPLLLRLRPPIKLQGPVVTWSCCASRGSFNEPRRLSVRMERV</sequence>
<accession>A0AC60PMF7</accession>
<dbReference type="EMBL" id="JABSTQ010010270">
    <property type="protein sequence ID" value="KAG0422121.1"/>
    <property type="molecule type" value="Genomic_DNA"/>
</dbReference>
<reference evidence="1 2" key="1">
    <citation type="journal article" date="2020" name="Cell">
        <title>Large-Scale Comparative Analyses of Tick Genomes Elucidate Their Genetic Diversity and Vector Capacities.</title>
        <authorList>
            <consortium name="Tick Genome and Microbiome Consortium (TIGMIC)"/>
            <person name="Jia N."/>
            <person name="Wang J."/>
            <person name="Shi W."/>
            <person name="Du L."/>
            <person name="Sun Y."/>
            <person name="Zhan W."/>
            <person name="Jiang J.F."/>
            <person name="Wang Q."/>
            <person name="Zhang B."/>
            <person name="Ji P."/>
            <person name="Bell-Sakyi L."/>
            <person name="Cui X.M."/>
            <person name="Yuan T.T."/>
            <person name="Jiang B.G."/>
            <person name="Yang W.F."/>
            <person name="Lam T.T."/>
            <person name="Chang Q.C."/>
            <person name="Ding S.J."/>
            <person name="Wang X.J."/>
            <person name="Zhu J.G."/>
            <person name="Ruan X.D."/>
            <person name="Zhao L."/>
            <person name="Wei J.T."/>
            <person name="Ye R.Z."/>
            <person name="Que T.C."/>
            <person name="Du C.H."/>
            <person name="Zhou Y.H."/>
            <person name="Cheng J.X."/>
            <person name="Dai P.F."/>
            <person name="Guo W.B."/>
            <person name="Han X.H."/>
            <person name="Huang E.J."/>
            <person name="Li L.F."/>
            <person name="Wei W."/>
            <person name="Gao Y.C."/>
            <person name="Liu J.Z."/>
            <person name="Shao H.Z."/>
            <person name="Wang X."/>
            <person name="Wang C.C."/>
            <person name="Yang T.C."/>
            <person name="Huo Q.B."/>
            <person name="Li W."/>
            <person name="Chen H.Y."/>
            <person name="Chen S.E."/>
            <person name="Zhou L.G."/>
            <person name="Ni X.B."/>
            <person name="Tian J.H."/>
            <person name="Sheng Y."/>
            <person name="Liu T."/>
            <person name="Pan Y.S."/>
            <person name="Xia L.Y."/>
            <person name="Li J."/>
            <person name="Zhao F."/>
            <person name="Cao W.C."/>
        </authorList>
    </citation>
    <scope>NUCLEOTIDE SEQUENCE [LARGE SCALE GENOMIC DNA]</scope>
    <source>
        <strain evidence="1">Iper-2018</strain>
    </source>
</reference>
<gene>
    <name evidence="1" type="ORF">HPB47_002043</name>
</gene>
<name>A0AC60PMF7_IXOPE</name>
<protein>
    <submittedName>
        <fullName evidence="1">Uncharacterized protein</fullName>
    </submittedName>
</protein>
<proteinExistence type="predicted"/>
<keyword evidence="2" id="KW-1185">Reference proteome</keyword>
<dbReference type="Proteomes" id="UP000805193">
    <property type="component" value="Unassembled WGS sequence"/>
</dbReference>
<evidence type="ECO:0000313" key="1">
    <source>
        <dbReference type="EMBL" id="KAG0422121.1"/>
    </source>
</evidence>